<sequence length="41" mass="4561">MGKKSKTKIPERDATELDLTPSIVTLLKGKNINKRFFGALT</sequence>
<name>A0A0A8YB33_ARUDO</name>
<evidence type="ECO:0000313" key="1">
    <source>
        <dbReference type="EMBL" id="JAD23186.1"/>
    </source>
</evidence>
<reference evidence="1" key="1">
    <citation type="submission" date="2014-09" db="EMBL/GenBank/DDBJ databases">
        <authorList>
            <person name="Magalhaes I.L.F."/>
            <person name="Oliveira U."/>
            <person name="Santos F.R."/>
            <person name="Vidigal T.H.D.A."/>
            <person name="Brescovit A.D."/>
            <person name="Santos A.J."/>
        </authorList>
    </citation>
    <scope>NUCLEOTIDE SEQUENCE</scope>
    <source>
        <tissue evidence="1">Shoot tissue taken approximately 20 cm above the soil surface</tissue>
    </source>
</reference>
<proteinExistence type="predicted"/>
<dbReference type="AlphaFoldDB" id="A0A0A8YB33"/>
<dbReference type="EMBL" id="GBRH01274709">
    <property type="protein sequence ID" value="JAD23186.1"/>
    <property type="molecule type" value="Transcribed_RNA"/>
</dbReference>
<accession>A0A0A8YB33</accession>
<protein>
    <submittedName>
        <fullName evidence="1">Uncharacterized protein</fullName>
    </submittedName>
</protein>
<organism evidence="1">
    <name type="scientific">Arundo donax</name>
    <name type="common">Giant reed</name>
    <name type="synonym">Donax arundinaceus</name>
    <dbReference type="NCBI Taxonomy" id="35708"/>
    <lineage>
        <taxon>Eukaryota</taxon>
        <taxon>Viridiplantae</taxon>
        <taxon>Streptophyta</taxon>
        <taxon>Embryophyta</taxon>
        <taxon>Tracheophyta</taxon>
        <taxon>Spermatophyta</taxon>
        <taxon>Magnoliopsida</taxon>
        <taxon>Liliopsida</taxon>
        <taxon>Poales</taxon>
        <taxon>Poaceae</taxon>
        <taxon>PACMAD clade</taxon>
        <taxon>Arundinoideae</taxon>
        <taxon>Arundineae</taxon>
        <taxon>Arundo</taxon>
    </lineage>
</organism>
<reference evidence="1" key="2">
    <citation type="journal article" date="2015" name="Data Brief">
        <title>Shoot transcriptome of the giant reed, Arundo donax.</title>
        <authorList>
            <person name="Barrero R.A."/>
            <person name="Guerrero F.D."/>
            <person name="Moolhuijzen P."/>
            <person name="Goolsby J.A."/>
            <person name="Tidwell J."/>
            <person name="Bellgard S.E."/>
            <person name="Bellgard M.I."/>
        </authorList>
    </citation>
    <scope>NUCLEOTIDE SEQUENCE</scope>
    <source>
        <tissue evidence="1">Shoot tissue taken approximately 20 cm above the soil surface</tissue>
    </source>
</reference>